<dbReference type="PANTHER" id="PTHR45921:SF6">
    <property type="entry name" value="C15"/>
    <property type="match status" value="1"/>
</dbReference>
<evidence type="ECO:0000256" key="2">
    <source>
        <dbReference type="ARBA" id="ARBA00022473"/>
    </source>
</evidence>
<name>A0AAW1LVC7_POPJA</name>
<feature type="domain" description="Homeobox" evidence="9">
    <location>
        <begin position="73"/>
        <end position="131"/>
    </location>
</feature>
<dbReference type="PROSITE" id="PS00027">
    <property type="entry name" value="HOMEOBOX_1"/>
    <property type="match status" value="1"/>
</dbReference>
<dbReference type="Gene3D" id="1.10.10.60">
    <property type="entry name" value="Homeodomain-like"/>
    <property type="match status" value="1"/>
</dbReference>
<evidence type="ECO:0000256" key="7">
    <source>
        <dbReference type="RuleBase" id="RU000682"/>
    </source>
</evidence>
<keyword evidence="5 6" id="KW-0539">Nucleus</keyword>
<evidence type="ECO:0000256" key="1">
    <source>
        <dbReference type="ARBA" id="ARBA00004123"/>
    </source>
</evidence>
<dbReference type="InterPro" id="IPR001356">
    <property type="entry name" value="HD"/>
</dbReference>
<dbReference type="Pfam" id="PF00046">
    <property type="entry name" value="Homeodomain"/>
    <property type="match status" value="1"/>
</dbReference>
<keyword evidence="11" id="KW-1185">Reference proteome</keyword>
<gene>
    <name evidence="10" type="ORF">QE152_g10250</name>
</gene>
<keyword evidence="3 6" id="KW-0238">DNA-binding</keyword>
<dbReference type="SUPFAM" id="SSF46689">
    <property type="entry name" value="Homeodomain-like"/>
    <property type="match status" value="1"/>
</dbReference>
<dbReference type="EMBL" id="JASPKY010000092">
    <property type="protein sequence ID" value="KAK9737981.1"/>
    <property type="molecule type" value="Genomic_DNA"/>
</dbReference>
<dbReference type="PRINTS" id="PR00024">
    <property type="entry name" value="HOMEOBOX"/>
</dbReference>
<dbReference type="FunFam" id="1.10.10.60:FF:000040">
    <property type="entry name" value="T-cell leukemia homeobox protein 3"/>
    <property type="match status" value="1"/>
</dbReference>
<dbReference type="GO" id="GO:0005634">
    <property type="term" value="C:nucleus"/>
    <property type="evidence" value="ECO:0007669"/>
    <property type="project" value="UniProtKB-SubCell"/>
</dbReference>
<reference evidence="10 11" key="1">
    <citation type="journal article" date="2024" name="BMC Genomics">
        <title>De novo assembly and annotation of Popillia japonica's genome with initial clues to its potential as an invasive pest.</title>
        <authorList>
            <person name="Cucini C."/>
            <person name="Boschi S."/>
            <person name="Funari R."/>
            <person name="Cardaioli E."/>
            <person name="Iannotti N."/>
            <person name="Marturano G."/>
            <person name="Paoli F."/>
            <person name="Bruttini M."/>
            <person name="Carapelli A."/>
            <person name="Frati F."/>
            <person name="Nardi F."/>
        </authorList>
    </citation>
    <scope>NUCLEOTIDE SEQUENCE [LARGE SCALE GENOMIC DNA]</scope>
    <source>
        <strain evidence="10">DMR45628</strain>
    </source>
</reference>
<evidence type="ECO:0000256" key="6">
    <source>
        <dbReference type="PROSITE-ProRule" id="PRU00108"/>
    </source>
</evidence>
<keyword evidence="2" id="KW-0217">Developmental protein</keyword>
<protein>
    <submittedName>
        <fullName evidence="10">Homeodomain</fullName>
    </submittedName>
</protein>
<dbReference type="PROSITE" id="PS50071">
    <property type="entry name" value="HOMEOBOX_2"/>
    <property type="match status" value="1"/>
</dbReference>
<evidence type="ECO:0000256" key="3">
    <source>
        <dbReference type="ARBA" id="ARBA00023125"/>
    </source>
</evidence>
<dbReference type="GO" id="GO:0000981">
    <property type="term" value="F:DNA-binding transcription factor activity, RNA polymerase II-specific"/>
    <property type="evidence" value="ECO:0007669"/>
    <property type="project" value="InterPro"/>
</dbReference>
<comment type="caution">
    <text evidence="10">The sequence shown here is derived from an EMBL/GenBank/DDBJ whole genome shotgun (WGS) entry which is preliminary data.</text>
</comment>
<dbReference type="InterPro" id="IPR042247">
    <property type="entry name" value="TLX1/2/3"/>
</dbReference>
<dbReference type="AlphaFoldDB" id="A0AAW1LVC7"/>
<sequence>MKTTRLYSIDFLPFPEQNKPQNWQQFNRKTSDADRLHNNNKEEDDTIRCTPDCEQLVSYEGRIGHPYQNRTPPKRKKPRTSFTRLQIAELEKRFHKQKYLASAERAALAKSLKMTDAQVKTWFQNRRTKWR</sequence>
<evidence type="ECO:0000259" key="9">
    <source>
        <dbReference type="PROSITE" id="PS50071"/>
    </source>
</evidence>
<comment type="subcellular location">
    <subcellularLocation>
        <location evidence="1 6 7">Nucleus</location>
    </subcellularLocation>
</comment>
<evidence type="ECO:0000256" key="5">
    <source>
        <dbReference type="ARBA" id="ARBA00023242"/>
    </source>
</evidence>
<keyword evidence="4 6" id="KW-0371">Homeobox</keyword>
<evidence type="ECO:0000313" key="11">
    <source>
        <dbReference type="Proteomes" id="UP001458880"/>
    </source>
</evidence>
<dbReference type="CDD" id="cd00086">
    <property type="entry name" value="homeodomain"/>
    <property type="match status" value="1"/>
</dbReference>
<feature type="region of interest" description="Disordered" evidence="8">
    <location>
        <begin position="60"/>
        <end position="80"/>
    </location>
</feature>
<dbReference type="Proteomes" id="UP001458880">
    <property type="component" value="Unassembled WGS sequence"/>
</dbReference>
<accession>A0AAW1LVC7</accession>
<evidence type="ECO:0000256" key="4">
    <source>
        <dbReference type="ARBA" id="ARBA00023155"/>
    </source>
</evidence>
<dbReference type="SMART" id="SM00389">
    <property type="entry name" value="HOX"/>
    <property type="match status" value="1"/>
</dbReference>
<dbReference type="PANTHER" id="PTHR45921">
    <property type="entry name" value="IP01054P"/>
    <property type="match status" value="1"/>
</dbReference>
<proteinExistence type="predicted"/>
<dbReference type="GO" id="GO:0048513">
    <property type="term" value="P:animal organ development"/>
    <property type="evidence" value="ECO:0007669"/>
    <property type="project" value="TreeGrafter"/>
</dbReference>
<evidence type="ECO:0000256" key="8">
    <source>
        <dbReference type="SAM" id="MobiDB-lite"/>
    </source>
</evidence>
<dbReference type="GO" id="GO:0000978">
    <property type="term" value="F:RNA polymerase II cis-regulatory region sequence-specific DNA binding"/>
    <property type="evidence" value="ECO:0007669"/>
    <property type="project" value="TreeGrafter"/>
</dbReference>
<dbReference type="InterPro" id="IPR009057">
    <property type="entry name" value="Homeodomain-like_sf"/>
</dbReference>
<organism evidence="10 11">
    <name type="scientific">Popillia japonica</name>
    <name type="common">Japanese beetle</name>
    <dbReference type="NCBI Taxonomy" id="7064"/>
    <lineage>
        <taxon>Eukaryota</taxon>
        <taxon>Metazoa</taxon>
        <taxon>Ecdysozoa</taxon>
        <taxon>Arthropoda</taxon>
        <taxon>Hexapoda</taxon>
        <taxon>Insecta</taxon>
        <taxon>Pterygota</taxon>
        <taxon>Neoptera</taxon>
        <taxon>Endopterygota</taxon>
        <taxon>Coleoptera</taxon>
        <taxon>Polyphaga</taxon>
        <taxon>Scarabaeiformia</taxon>
        <taxon>Scarabaeidae</taxon>
        <taxon>Rutelinae</taxon>
        <taxon>Popillia</taxon>
    </lineage>
</organism>
<dbReference type="InterPro" id="IPR017970">
    <property type="entry name" value="Homeobox_CS"/>
</dbReference>
<evidence type="ECO:0000313" key="10">
    <source>
        <dbReference type="EMBL" id="KAK9737981.1"/>
    </source>
</evidence>
<dbReference type="InterPro" id="IPR020479">
    <property type="entry name" value="HD_metazoa"/>
</dbReference>